<keyword evidence="4" id="KW-0862">Zinc</keyword>
<dbReference type="SUPFAM" id="SSF56281">
    <property type="entry name" value="Metallo-hydrolase/oxidoreductase"/>
    <property type="match status" value="1"/>
</dbReference>
<dbReference type="PANTHER" id="PTHR42978:SF3">
    <property type="entry name" value="BLR3078 PROTEIN"/>
    <property type="match status" value="1"/>
</dbReference>
<evidence type="ECO:0000256" key="3">
    <source>
        <dbReference type="ARBA" id="ARBA00022801"/>
    </source>
</evidence>
<evidence type="ECO:0000313" key="7">
    <source>
        <dbReference type="Proteomes" id="UP000316096"/>
    </source>
</evidence>
<name>A0A543CL18_9ACTN</name>
<protein>
    <submittedName>
        <fullName evidence="6">Metallo-beta-lactamase superfamily protein</fullName>
    </submittedName>
</protein>
<evidence type="ECO:0000259" key="5">
    <source>
        <dbReference type="SMART" id="SM00849"/>
    </source>
</evidence>
<dbReference type="GO" id="GO:0046872">
    <property type="term" value="F:metal ion binding"/>
    <property type="evidence" value="ECO:0007669"/>
    <property type="project" value="UniProtKB-KW"/>
</dbReference>
<dbReference type="PANTHER" id="PTHR42978">
    <property type="entry name" value="QUORUM-QUENCHING LACTONASE YTNP-RELATED-RELATED"/>
    <property type="match status" value="1"/>
</dbReference>
<comment type="caution">
    <text evidence="6">The sequence shown here is derived from an EMBL/GenBank/DDBJ whole genome shotgun (WGS) entry which is preliminary data.</text>
</comment>
<keyword evidence="2" id="KW-0479">Metal-binding</keyword>
<evidence type="ECO:0000313" key="6">
    <source>
        <dbReference type="EMBL" id="TQL97791.1"/>
    </source>
</evidence>
<dbReference type="SMART" id="SM00849">
    <property type="entry name" value="Lactamase_B"/>
    <property type="match status" value="1"/>
</dbReference>
<evidence type="ECO:0000256" key="4">
    <source>
        <dbReference type="ARBA" id="ARBA00022833"/>
    </source>
</evidence>
<feature type="domain" description="Metallo-beta-lactamase" evidence="5">
    <location>
        <begin position="17"/>
        <end position="251"/>
    </location>
</feature>
<keyword evidence="3" id="KW-0378">Hydrolase</keyword>
<dbReference type="EMBL" id="VFOZ01000001">
    <property type="protein sequence ID" value="TQL97791.1"/>
    <property type="molecule type" value="Genomic_DNA"/>
</dbReference>
<dbReference type="Gene3D" id="3.60.15.10">
    <property type="entry name" value="Ribonuclease Z/Hydroxyacylglutathione hydrolase-like"/>
    <property type="match status" value="1"/>
</dbReference>
<dbReference type="InterPro" id="IPR001279">
    <property type="entry name" value="Metallo-B-lactamas"/>
</dbReference>
<dbReference type="Proteomes" id="UP000316096">
    <property type="component" value="Unassembled WGS sequence"/>
</dbReference>
<dbReference type="CDD" id="cd07742">
    <property type="entry name" value="metallo-hydrolase-like_MBL-fold"/>
    <property type="match status" value="1"/>
</dbReference>
<dbReference type="Pfam" id="PF00753">
    <property type="entry name" value="Lactamase_B"/>
    <property type="match status" value="1"/>
</dbReference>
<evidence type="ECO:0000256" key="2">
    <source>
        <dbReference type="ARBA" id="ARBA00022723"/>
    </source>
</evidence>
<comment type="similarity">
    <text evidence="1">Belongs to the metallo-beta-lactamase superfamily.</text>
</comment>
<gene>
    <name evidence="6" type="ORF">FB559_3397</name>
</gene>
<dbReference type="GO" id="GO:0016787">
    <property type="term" value="F:hydrolase activity"/>
    <property type="evidence" value="ECO:0007669"/>
    <property type="project" value="UniProtKB-KW"/>
</dbReference>
<dbReference type="InterPro" id="IPR036866">
    <property type="entry name" value="RibonucZ/Hydroxyglut_hydro"/>
</dbReference>
<sequence>MRTLPPVDDSTSPERIVCHCLLIETDADGLVLVETGIGLGDVEHPRESLGADFLAFAEPVLDAGETAVRQVARLGFSPADVRHIAVTHLHRDHAGGLPDFPHARVHLHEAEYRAATDPGDEYHAYGVEHFSEPQRAHGPRWAPARPDGSWFGLPAARLEGLPDDILLIPLTGHTPGHSGVAVRTADRWLLHAGDAYFYQGEIEADPPVSHPLLDLVQENAQADRDLRLETLHRLRALRREHGGEVEIFSAHDPWEFRRQPHL</sequence>
<evidence type="ECO:0000256" key="1">
    <source>
        <dbReference type="ARBA" id="ARBA00007749"/>
    </source>
</evidence>
<keyword evidence="7" id="KW-1185">Reference proteome</keyword>
<proteinExistence type="inferred from homology"/>
<reference evidence="6 7" key="1">
    <citation type="submission" date="2019-06" db="EMBL/GenBank/DDBJ databases">
        <title>Sequencing the genomes of 1000 actinobacteria strains.</title>
        <authorList>
            <person name="Klenk H.-P."/>
        </authorList>
    </citation>
    <scope>NUCLEOTIDE SEQUENCE [LARGE SCALE GENOMIC DNA]</scope>
    <source>
        <strain evidence="6 7">DSM 102200</strain>
    </source>
</reference>
<dbReference type="InterPro" id="IPR051013">
    <property type="entry name" value="MBL_superfamily_lactonases"/>
</dbReference>
<accession>A0A543CL18</accession>
<dbReference type="AlphaFoldDB" id="A0A543CL18"/>
<organism evidence="6 7">
    <name type="scientific">Actinoallomurus bryophytorum</name>
    <dbReference type="NCBI Taxonomy" id="1490222"/>
    <lineage>
        <taxon>Bacteria</taxon>
        <taxon>Bacillati</taxon>
        <taxon>Actinomycetota</taxon>
        <taxon>Actinomycetes</taxon>
        <taxon>Streptosporangiales</taxon>
        <taxon>Thermomonosporaceae</taxon>
        <taxon>Actinoallomurus</taxon>
    </lineage>
</organism>